<sequence>MEIITPKGKSSFLELQRNATIRDGVVYDAQGVDKSHRAELVVRATEKQHRALKVVGELSIHEVENGGFVFALFDSCRTMEECFPSLSQSDLARLMFIGTYTGYKDGRLQHDNGTIIGRKQLEALVGMSRARFSEFYRKLIAEEIIREEGEELYMNPSVFYRGVLKDSENKLEEFQHTRMFRKTVRELYHAYGGRTIKQLAIIYAVLPFVNFRSEMERPTVPPSPRHERELACE</sequence>
<dbReference type="AlphaFoldDB" id="M9LZA5"/>
<dbReference type="OrthoDB" id="2851232at2"/>
<proteinExistence type="predicted"/>
<protein>
    <submittedName>
        <fullName evidence="1">Superfamily II RNA helicase</fullName>
    </submittedName>
</protein>
<keyword evidence="1" id="KW-0378">Hydrolase</keyword>
<organism evidence="1 2">
    <name type="scientific">Paenibacillus popilliae ATCC 14706</name>
    <dbReference type="NCBI Taxonomy" id="1212764"/>
    <lineage>
        <taxon>Bacteria</taxon>
        <taxon>Bacillati</taxon>
        <taxon>Bacillota</taxon>
        <taxon>Bacilli</taxon>
        <taxon>Bacillales</taxon>
        <taxon>Paenibacillaceae</taxon>
        <taxon>Paenibacillus</taxon>
    </lineage>
</organism>
<reference evidence="1 2" key="1">
    <citation type="submission" date="2012-10" db="EMBL/GenBank/DDBJ databases">
        <title>Draft Genome Sequence of Paenibacillus popilliae ATCC 14706T.</title>
        <authorList>
            <person name="Iiyama K."/>
            <person name="Mori K."/>
            <person name="Mon H."/>
            <person name="Chieda Y."/>
            <person name="Lee J.M."/>
            <person name="Kusakabe T."/>
            <person name="Tashiro K."/>
            <person name="Asano S."/>
            <person name="Yasunaga-Aoki C."/>
            <person name="Shimizu S."/>
        </authorList>
    </citation>
    <scope>NUCLEOTIDE SEQUENCE [LARGE SCALE GENOMIC DNA]</scope>
    <source>
        <strain evidence="1 2">ATCC 14706</strain>
    </source>
</reference>
<evidence type="ECO:0000313" key="2">
    <source>
        <dbReference type="Proteomes" id="UP000029453"/>
    </source>
</evidence>
<keyword evidence="1" id="KW-0547">Nucleotide-binding</keyword>
<keyword evidence="2" id="KW-1185">Reference proteome</keyword>
<keyword evidence="1" id="KW-0067">ATP-binding</keyword>
<gene>
    <name evidence="1" type="ORF">PPOP_0960</name>
</gene>
<dbReference type="Proteomes" id="UP000029453">
    <property type="component" value="Unassembled WGS sequence"/>
</dbReference>
<accession>M9LZA5</accession>
<keyword evidence="1" id="KW-0347">Helicase</keyword>
<dbReference type="GO" id="GO:0004386">
    <property type="term" value="F:helicase activity"/>
    <property type="evidence" value="ECO:0007669"/>
    <property type="project" value="UniProtKB-KW"/>
</dbReference>
<dbReference type="EMBL" id="BALG01000042">
    <property type="protein sequence ID" value="GAC41609.1"/>
    <property type="molecule type" value="Genomic_DNA"/>
</dbReference>
<dbReference type="RefSeq" id="WP_006284940.1">
    <property type="nucleotide sequence ID" value="NZ_BALG01000042.1"/>
</dbReference>
<evidence type="ECO:0000313" key="1">
    <source>
        <dbReference type="EMBL" id="GAC41609.1"/>
    </source>
</evidence>
<name>M9LZA5_PAEPP</name>
<comment type="caution">
    <text evidence="1">The sequence shown here is derived from an EMBL/GenBank/DDBJ whole genome shotgun (WGS) entry which is preliminary data.</text>
</comment>